<reference evidence="5 6" key="1">
    <citation type="journal article" date="2021" name="Elife">
        <title>Chloroplast acquisition without the gene transfer in kleptoplastic sea slugs, Plakobranchus ocellatus.</title>
        <authorList>
            <person name="Maeda T."/>
            <person name="Takahashi S."/>
            <person name="Yoshida T."/>
            <person name="Shimamura S."/>
            <person name="Takaki Y."/>
            <person name="Nagai Y."/>
            <person name="Toyoda A."/>
            <person name="Suzuki Y."/>
            <person name="Arimoto A."/>
            <person name="Ishii H."/>
            <person name="Satoh N."/>
            <person name="Nishiyama T."/>
            <person name="Hasebe M."/>
            <person name="Maruyama T."/>
            <person name="Minagawa J."/>
            <person name="Obokata J."/>
            <person name="Shigenobu S."/>
        </authorList>
    </citation>
    <scope>NUCLEOTIDE SEQUENCE [LARGE SCALE GENOMIC DNA]</scope>
</reference>
<comment type="caution">
    <text evidence="5">The sequence shown here is derived from an EMBL/GenBank/DDBJ whole genome shotgun (WGS) entry which is preliminary data.</text>
</comment>
<dbReference type="GO" id="GO:0005886">
    <property type="term" value="C:plasma membrane"/>
    <property type="evidence" value="ECO:0007669"/>
    <property type="project" value="TreeGrafter"/>
</dbReference>
<gene>
    <name evidence="5" type="ORF">PoB_007468500</name>
</gene>
<comment type="subunit">
    <text evidence="4">Interacts with the cannabinoid receptor CNR1 (via C-terminus). Does not interact with cannabinoid receptor CNR2.</text>
</comment>
<proteinExistence type="inferred from homology"/>
<comment type="similarity">
    <text evidence="2">Belongs to the CNRIP family.</text>
</comment>
<organism evidence="5 6">
    <name type="scientific">Plakobranchus ocellatus</name>
    <dbReference type="NCBI Taxonomy" id="259542"/>
    <lineage>
        <taxon>Eukaryota</taxon>
        <taxon>Metazoa</taxon>
        <taxon>Spiralia</taxon>
        <taxon>Lophotrochozoa</taxon>
        <taxon>Mollusca</taxon>
        <taxon>Gastropoda</taxon>
        <taxon>Heterobranchia</taxon>
        <taxon>Euthyneura</taxon>
        <taxon>Panpulmonata</taxon>
        <taxon>Sacoglossa</taxon>
        <taxon>Placobranchoidea</taxon>
        <taxon>Plakobranchidae</taxon>
        <taxon>Plakobranchus</taxon>
    </lineage>
</organism>
<dbReference type="EMBL" id="BLXT01008384">
    <property type="protein sequence ID" value="GFO48180.1"/>
    <property type="molecule type" value="Genomic_DNA"/>
</dbReference>
<dbReference type="GO" id="GO:0031718">
    <property type="term" value="F:type 1 cannabinoid receptor binding"/>
    <property type="evidence" value="ECO:0007669"/>
    <property type="project" value="TreeGrafter"/>
</dbReference>
<dbReference type="Proteomes" id="UP000735302">
    <property type="component" value="Unassembled WGS sequence"/>
</dbReference>
<evidence type="ECO:0000313" key="5">
    <source>
        <dbReference type="EMBL" id="GFO48180.1"/>
    </source>
</evidence>
<dbReference type="PANTHER" id="PTHR31952">
    <property type="entry name" value="CB1 CANNABINOID RECEPTOR-INTERACTING PROTEIN 1"/>
    <property type="match status" value="1"/>
</dbReference>
<dbReference type="InterPro" id="IPR029204">
    <property type="entry name" value="CNRIP1"/>
</dbReference>
<evidence type="ECO:0000313" key="6">
    <source>
        <dbReference type="Proteomes" id="UP000735302"/>
    </source>
</evidence>
<dbReference type="AlphaFoldDB" id="A0AAV4DVT7"/>
<name>A0AAV4DVT7_9GAST</name>
<accession>A0AAV4DVT7</accession>
<comment type="function">
    <text evidence="1">Suppresses cannabinoid receptor CNR1-mediated tonic inhibition of voltage-gated calcium channels.</text>
</comment>
<evidence type="ECO:0000256" key="3">
    <source>
        <dbReference type="ARBA" id="ARBA00015651"/>
    </source>
</evidence>
<evidence type="ECO:0000256" key="1">
    <source>
        <dbReference type="ARBA" id="ARBA00003884"/>
    </source>
</evidence>
<evidence type="ECO:0000256" key="2">
    <source>
        <dbReference type="ARBA" id="ARBA00007288"/>
    </source>
</evidence>
<dbReference type="PANTHER" id="PTHR31952:SF1">
    <property type="entry name" value="CB1 CANNABINOID RECEPTOR-INTERACTING PROTEIN 1"/>
    <property type="match status" value="1"/>
</dbReference>
<protein>
    <recommendedName>
        <fullName evidence="3">CB1 cannabinoid receptor-interacting protein 1</fullName>
    </recommendedName>
</protein>
<sequence length="180" mass="21156">MNRVQNFKLQISFRRTEDDGPVFQKQDGERFDSNITVKFNVNTKYSVSLTARPARPVNVVSVWCHRDLRQVDYIGHFIVTFSITLTSVRWTALREMSSPSFYEFPILRREAMIVRRHDMIEKREPGKRGRYRVEEIRGELEDLSKFVIIVAMPEMALGQFISILCLKMSLSWGSLTFYTH</sequence>
<evidence type="ECO:0000256" key="4">
    <source>
        <dbReference type="ARBA" id="ARBA00026030"/>
    </source>
</evidence>
<dbReference type="Pfam" id="PF15043">
    <property type="entry name" value="CNRIP1"/>
    <property type="match status" value="1"/>
</dbReference>
<keyword evidence="6" id="KW-1185">Reference proteome</keyword>